<dbReference type="SUPFAM" id="SSF51161">
    <property type="entry name" value="Trimeric LpxA-like enzymes"/>
    <property type="match status" value="1"/>
</dbReference>
<accession>A0A5E7QHW1</accession>
<evidence type="ECO:0000313" key="2">
    <source>
        <dbReference type="EMBL" id="VVP61115.1"/>
    </source>
</evidence>
<sequence>MSNTIKYGDAIALQNNAPNWSWAGGFLATSTPDATPYSKFHTITVDSPTLRGEKVLKSAVGMWRVLSGQGKPLGTEIQNNDIILLKGLNECDGGLLAVYGDVNLAGVLYRVNTSLLDPAKSPALNWKIILKTNSPDGKIRENDPVSLINQYQPGTSFLSTAYEDHNPNEKYFVYTSVDASRKENTGYWRFSLVAQDPCPDDVKNPTITVGGDVPIGGGTTNNGGVPIGSGVQPVGGTTNNGGFPIGSGVQPAGGTTNNGGVPIGSGVQPAGDTTNNGGVPIGSGVQPAGGNNTAGDTSPRWIPIPVNTQFTVTMINNEQWVRTAKLNIDGKEESMDVQGNKATSKAFTTKTGEVSILMFDSQSGAMRTPLNIAVSPLGAQGSTVTFGAEKPKDEALPAYMDVFVHIDWATHITN</sequence>
<dbReference type="InterPro" id="IPR036684">
    <property type="entry name" value="Ca_lectin_sf"/>
</dbReference>
<dbReference type="Proteomes" id="UP000349468">
    <property type="component" value="Unassembled WGS sequence"/>
</dbReference>
<organism evidence="2 3">
    <name type="scientific">Pseudomonas fluorescens</name>
    <dbReference type="NCBI Taxonomy" id="294"/>
    <lineage>
        <taxon>Bacteria</taxon>
        <taxon>Pseudomonadati</taxon>
        <taxon>Pseudomonadota</taxon>
        <taxon>Gammaproteobacteria</taxon>
        <taxon>Pseudomonadales</taxon>
        <taxon>Pseudomonadaceae</taxon>
        <taxon>Pseudomonas</taxon>
    </lineage>
</organism>
<dbReference type="Gene3D" id="2.60.120.400">
    <property type="entry name" value="Calcium-mediated lectin"/>
    <property type="match status" value="1"/>
</dbReference>
<name>A0A5E7QHW1_PSEFL</name>
<dbReference type="Pfam" id="PF07472">
    <property type="entry name" value="PA-IIL"/>
    <property type="match status" value="1"/>
</dbReference>
<feature type="domain" description="Calcium-mediated lectin" evidence="1">
    <location>
        <begin position="304"/>
        <end position="409"/>
    </location>
</feature>
<proteinExistence type="predicted"/>
<protein>
    <recommendedName>
        <fullName evidence="1">Calcium-mediated lectin domain-containing protein</fullName>
    </recommendedName>
</protein>
<dbReference type="InterPro" id="IPR010907">
    <property type="entry name" value="Ca-mediated_lectin"/>
</dbReference>
<dbReference type="AlphaFoldDB" id="A0A5E7QHW1"/>
<dbReference type="EMBL" id="CABVIK010000032">
    <property type="protein sequence ID" value="VVP61115.1"/>
    <property type="molecule type" value="Genomic_DNA"/>
</dbReference>
<dbReference type="RefSeq" id="WP_154914059.1">
    <property type="nucleotide sequence ID" value="NZ_CABVIK010000032.1"/>
</dbReference>
<evidence type="ECO:0000259" key="1">
    <source>
        <dbReference type="Pfam" id="PF07472"/>
    </source>
</evidence>
<reference evidence="2 3" key="1">
    <citation type="submission" date="2019-09" db="EMBL/GenBank/DDBJ databases">
        <authorList>
            <person name="Chandra G."/>
            <person name="Truman W A."/>
        </authorList>
    </citation>
    <scope>NUCLEOTIDE SEQUENCE [LARGE SCALE GENOMIC DNA]</scope>
    <source>
        <strain evidence="2">PS870</strain>
    </source>
</reference>
<dbReference type="InterPro" id="IPR011004">
    <property type="entry name" value="Trimer_LpxA-like_sf"/>
</dbReference>
<gene>
    <name evidence="2" type="ORF">PS870_06259</name>
</gene>
<evidence type="ECO:0000313" key="3">
    <source>
        <dbReference type="Proteomes" id="UP000349468"/>
    </source>
</evidence>